<evidence type="ECO:0000313" key="1">
    <source>
        <dbReference type="EMBL" id="KNZ53785.1"/>
    </source>
</evidence>
<dbReference type="EMBL" id="LAVV01008097">
    <property type="protein sequence ID" value="KNZ53785.1"/>
    <property type="molecule type" value="Genomic_DNA"/>
</dbReference>
<proteinExistence type="predicted"/>
<dbReference type="OrthoDB" id="2564822at2759"/>
<dbReference type="AlphaFoldDB" id="A0A0L6V0W4"/>
<organism evidence="1 2">
    <name type="scientific">Puccinia sorghi</name>
    <dbReference type="NCBI Taxonomy" id="27349"/>
    <lineage>
        <taxon>Eukaryota</taxon>
        <taxon>Fungi</taxon>
        <taxon>Dikarya</taxon>
        <taxon>Basidiomycota</taxon>
        <taxon>Pucciniomycotina</taxon>
        <taxon>Pucciniomycetes</taxon>
        <taxon>Pucciniales</taxon>
        <taxon>Pucciniaceae</taxon>
        <taxon>Puccinia</taxon>
    </lineage>
</organism>
<dbReference type="VEuPathDB" id="FungiDB:VP01_3135g3"/>
<name>A0A0L6V0W4_9BASI</name>
<keyword evidence="2" id="KW-1185">Reference proteome</keyword>
<sequence length="52" mass="5798">MNFSPKPFETNLDSLNVTVAPDDLIGNYCVKETIVQLTTHTPSITDLLDFNN</sequence>
<protein>
    <submittedName>
        <fullName evidence="1">Uncharacterized protein</fullName>
    </submittedName>
</protein>
<comment type="caution">
    <text evidence="1">The sequence shown here is derived from an EMBL/GenBank/DDBJ whole genome shotgun (WGS) entry which is preliminary data.</text>
</comment>
<reference evidence="1 2" key="1">
    <citation type="submission" date="2015-08" db="EMBL/GenBank/DDBJ databases">
        <title>Next Generation Sequencing and Analysis of the Genome of Puccinia sorghi L Schw, the Causal Agent of Maize Common Rust.</title>
        <authorList>
            <person name="Rochi L."/>
            <person name="Burguener G."/>
            <person name="Darino M."/>
            <person name="Turjanski A."/>
            <person name="Kreff E."/>
            <person name="Dieguez M.J."/>
            <person name="Sacco F."/>
        </authorList>
    </citation>
    <scope>NUCLEOTIDE SEQUENCE [LARGE SCALE GENOMIC DNA]</scope>
    <source>
        <strain evidence="1 2">RO10H11247</strain>
    </source>
</reference>
<dbReference type="Proteomes" id="UP000037035">
    <property type="component" value="Unassembled WGS sequence"/>
</dbReference>
<accession>A0A0L6V0W4</accession>
<evidence type="ECO:0000313" key="2">
    <source>
        <dbReference type="Proteomes" id="UP000037035"/>
    </source>
</evidence>
<gene>
    <name evidence="1" type="ORF">VP01_3135g3</name>
</gene>